<feature type="compositionally biased region" description="Low complexity" evidence="8">
    <location>
        <begin position="1"/>
        <end position="17"/>
    </location>
</feature>
<keyword evidence="5 7" id="KW-1133">Transmembrane helix</keyword>
<comment type="similarity">
    <text evidence="7">Belongs to the binding-protein-dependent transport system permease family.</text>
</comment>
<organism evidence="10 11">
    <name type="scientific">Hydrogenophaga aromaticivorans</name>
    <dbReference type="NCBI Taxonomy" id="2610898"/>
    <lineage>
        <taxon>Bacteria</taxon>
        <taxon>Pseudomonadati</taxon>
        <taxon>Pseudomonadota</taxon>
        <taxon>Betaproteobacteria</taxon>
        <taxon>Burkholderiales</taxon>
        <taxon>Comamonadaceae</taxon>
        <taxon>Hydrogenophaga</taxon>
    </lineage>
</organism>
<keyword evidence="11" id="KW-1185">Reference proteome</keyword>
<dbReference type="InterPro" id="IPR035906">
    <property type="entry name" value="MetI-like_sf"/>
</dbReference>
<dbReference type="PROSITE" id="PS50928">
    <property type="entry name" value="ABC_TM1"/>
    <property type="match status" value="1"/>
</dbReference>
<evidence type="ECO:0000313" key="10">
    <source>
        <dbReference type="EMBL" id="NWF48805.1"/>
    </source>
</evidence>
<evidence type="ECO:0000256" key="5">
    <source>
        <dbReference type="ARBA" id="ARBA00022989"/>
    </source>
</evidence>
<dbReference type="SUPFAM" id="SSF161098">
    <property type="entry name" value="MetI-like"/>
    <property type="match status" value="1"/>
</dbReference>
<evidence type="ECO:0000256" key="6">
    <source>
        <dbReference type="ARBA" id="ARBA00023136"/>
    </source>
</evidence>
<gene>
    <name evidence="10" type="ORF">F3K02_26615</name>
</gene>
<reference evidence="10 11" key="1">
    <citation type="submission" date="2019-09" db="EMBL/GenBank/DDBJ databases">
        <title>Hydrogenophaga aromatica sp. nov., isolated from a para-xylene-degrading enrichment culture.</title>
        <authorList>
            <person name="Tancsics A."/>
            <person name="Banerjee S."/>
        </authorList>
    </citation>
    <scope>NUCLEOTIDE SEQUENCE [LARGE SCALE GENOMIC DNA]</scope>
    <source>
        <strain evidence="10 11">D2P1</strain>
    </source>
</reference>
<feature type="transmembrane region" description="Helical" evidence="7">
    <location>
        <begin position="95"/>
        <end position="116"/>
    </location>
</feature>
<proteinExistence type="inferred from homology"/>
<keyword evidence="6 7" id="KW-0472">Membrane</keyword>
<dbReference type="Proteomes" id="UP000545507">
    <property type="component" value="Unassembled WGS sequence"/>
</dbReference>
<evidence type="ECO:0000259" key="9">
    <source>
        <dbReference type="PROSITE" id="PS50928"/>
    </source>
</evidence>
<evidence type="ECO:0000256" key="4">
    <source>
        <dbReference type="ARBA" id="ARBA00022692"/>
    </source>
</evidence>
<dbReference type="PANTHER" id="PTHR43227">
    <property type="entry name" value="BLL4140 PROTEIN"/>
    <property type="match status" value="1"/>
</dbReference>
<dbReference type="InterPro" id="IPR000515">
    <property type="entry name" value="MetI-like"/>
</dbReference>
<dbReference type="AlphaFoldDB" id="A0A7Y8H1J5"/>
<feature type="transmembrane region" description="Helical" evidence="7">
    <location>
        <begin position="282"/>
        <end position="303"/>
    </location>
</feature>
<evidence type="ECO:0000256" key="3">
    <source>
        <dbReference type="ARBA" id="ARBA00022475"/>
    </source>
</evidence>
<evidence type="ECO:0000256" key="1">
    <source>
        <dbReference type="ARBA" id="ARBA00004651"/>
    </source>
</evidence>
<dbReference type="Pfam" id="PF00528">
    <property type="entry name" value="BPD_transp_1"/>
    <property type="match status" value="1"/>
</dbReference>
<evidence type="ECO:0000256" key="7">
    <source>
        <dbReference type="RuleBase" id="RU363032"/>
    </source>
</evidence>
<evidence type="ECO:0000256" key="8">
    <source>
        <dbReference type="SAM" id="MobiDB-lite"/>
    </source>
</evidence>
<protein>
    <submittedName>
        <fullName evidence="10">Sugar ABC transporter permease</fullName>
    </submittedName>
</protein>
<feature type="transmembrane region" description="Helical" evidence="7">
    <location>
        <begin position="176"/>
        <end position="201"/>
    </location>
</feature>
<accession>A0A7Y8H1J5</accession>
<evidence type="ECO:0000256" key="2">
    <source>
        <dbReference type="ARBA" id="ARBA00022448"/>
    </source>
</evidence>
<dbReference type="EMBL" id="VYGV01000028">
    <property type="protein sequence ID" value="NWF48805.1"/>
    <property type="molecule type" value="Genomic_DNA"/>
</dbReference>
<dbReference type="Gene3D" id="1.10.3720.10">
    <property type="entry name" value="MetI-like"/>
    <property type="match status" value="1"/>
</dbReference>
<feature type="region of interest" description="Disordered" evidence="8">
    <location>
        <begin position="1"/>
        <end position="23"/>
    </location>
</feature>
<keyword evidence="3" id="KW-1003">Cell membrane</keyword>
<sequence>MTTSAGSAAAASTLSRSAPRRRSARDSGNGAVAWLFLPPALLLFTIFVVVPMGEAVWYSVFKWNGFGSPSQFVGLLNFELLFEDPVFRLSLFNNVLVILATLLIQLPLALGLAVLLVDRVPLTTTFRLIFFLPYILAEVATGLIWRFVYDGDYGLFAKLWEMFGAVGPHVLAEPDMAIYAVLAVSVWKYFGFYMILYIAGLQQIDRSLYEAARIDGASRWQVFSRITLPLLGSTVRLTIFFAILSSIQKFDLIMALTGGGPNDSTQTMVSFLYSYGLTRMDIGFGSAVGVVLFVMCVAFAFGYKRTVMRHD</sequence>
<name>A0A7Y8H1J5_9BURK</name>
<keyword evidence="4 7" id="KW-0812">Transmembrane</keyword>
<dbReference type="RefSeq" id="WP_177139665.1">
    <property type="nucleotide sequence ID" value="NZ_VYGV01000028.1"/>
</dbReference>
<comment type="subcellular location">
    <subcellularLocation>
        <location evidence="1 7">Cell membrane</location>
        <topology evidence="1 7">Multi-pass membrane protein</topology>
    </subcellularLocation>
</comment>
<feature type="transmembrane region" description="Helical" evidence="7">
    <location>
        <begin position="222"/>
        <end position="244"/>
    </location>
</feature>
<dbReference type="GO" id="GO:0005886">
    <property type="term" value="C:plasma membrane"/>
    <property type="evidence" value="ECO:0007669"/>
    <property type="project" value="UniProtKB-SubCell"/>
</dbReference>
<feature type="transmembrane region" description="Helical" evidence="7">
    <location>
        <begin position="31"/>
        <end position="53"/>
    </location>
</feature>
<feature type="domain" description="ABC transmembrane type-1" evidence="9">
    <location>
        <begin position="91"/>
        <end position="303"/>
    </location>
</feature>
<keyword evidence="2 7" id="KW-0813">Transport</keyword>
<dbReference type="InterPro" id="IPR050809">
    <property type="entry name" value="UgpAE/MalFG_permease"/>
</dbReference>
<dbReference type="PANTHER" id="PTHR43227:SF11">
    <property type="entry name" value="BLL4140 PROTEIN"/>
    <property type="match status" value="1"/>
</dbReference>
<feature type="transmembrane region" description="Helical" evidence="7">
    <location>
        <begin position="128"/>
        <end position="148"/>
    </location>
</feature>
<comment type="caution">
    <text evidence="10">The sequence shown here is derived from an EMBL/GenBank/DDBJ whole genome shotgun (WGS) entry which is preliminary data.</text>
</comment>
<dbReference type="CDD" id="cd06261">
    <property type="entry name" value="TM_PBP2"/>
    <property type="match status" value="1"/>
</dbReference>
<evidence type="ECO:0000313" key="11">
    <source>
        <dbReference type="Proteomes" id="UP000545507"/>
    </source>
</evidence>
<dbReference type="GO" id="GO:0055085">
    <property type="term" value="P:transmembrane transport"/>
    <property type="evidence" value="ECO:0007669"/>
    <property type="project" value="InterPro"/>
</dbReference>